<dbReference type="EMBL" id="SRPY01000121">
    <property type="protein sequence ID" value="KAG5928352.1"/>
    <property type="molecule type" value="Genomic_DNA"/>
</dbReference>
<proteinExistence type="predicted"/>
<evidence type="ECO:0000313" key="2">
    <source>
        <dbReference type="Proteomes" id="UP000811619"/>
    </source>
</evidence>
<evidence type="ECO:0000313" key="1">
    <source>
        <dbReference type="EMBL" id="KAG5928352.1"/>
    </source>
</evidence>
<comment type="caution">
    <text evidence="1">The sequence shown here is derived from an EMBL/GenBank/DDBJ whole genome shotgun (WGS) entry which is preliminary data.</text>
</comment>
<reference evidence="1" key="1">
    <citation type="journal article" date="2020" name="bioRxiv">
        <title>Whole genome comparisons of ergot fungi reveals the divergence and evolution of species within the genus Claviceps are the result of varying mechanisms driving genome evolution and host range expansion.</title>
        <authorList>
            <person name="Wyka S.A."/>
            <person name="Mondo S.J."/>
            <person name="Liu M."/>
            <person name="Dettman J."/>
            <person name="Nalam V."/>
            <person name="Broders K.D."/>
        </authorList>
    </citation>
    <scope>NUCLEOTIDE SEQUENCE</scope>
    <source>
        <strain evidence="1">CCC 489</strain>
    </source>
</reference>
<dbReference type="AlphaFoldDB" id="A0A8K0NN47"/>
<sequence length="110" mass="11393">MMGTPIFLARPTLARTVSSSAEAPPSSASGVTSGVASGVASGVLESRKNHLGPFLAVAAAASTHANALNYALGAHFCSRSPPNPMHELERWARRTGAPDLISRSILRRDG</sequence>
<name>A0A8K0NN47_9HYPO</name>
<accession>A0A8K0NN47</accession>
<gene>
    <name evidence="1" type="ORF">E4U42_000798</name>
</gene>
<dbReference type="Proteomes" id="UP000811619">
    <property type="component" value="Unassembled WGS sequence"/>
</dbReference>
<keyword evidence="2" id="KW-1185">Reference proteome</keyword>
<protein>
    <submittedName>
        <fullName evidence="1">Uncharacterized protein</fullName>
    </submittedName>
</protein>
<organism evidence="1 2">
    <name type="scientific">Claviceps africana</name>
    <dbReference type="NCBI Taxonomy" id="83212"/>
    <lineage>
        <taxon>Eukaryota</taxon>
        <taxon>Fungi</taxon>
        <taxon>Dikarya</taxon>
        <taxon>Ascomycota</taxon>
        <taxon>Pezizomycotina</taxon>
        <taxon>Sordariomycetes</taxon>
        <taxon>Hypocreomycetidae</taxon>
        <taxon>Hypocreales</taxon>
        <taxon>Clavicipitaceae</taxon>
        <taxon>Claviceps</taxon>
    </lineage>
</organism>